<dbReference type="InterPro" id="IPR015443">
    <property type="entry name" value="Aldose_1-epimerase"/>
</dbReference>
<keyword evidence="8 9" id="KW-0119">Carbohydrate metabolism</keyword>
<dbReference type="PROSITE" id="PS51257">
    <property type="entry name" value="PROKAR_LIPOPROTEIN"/>
    <property type="match status" value="1"/>
</dbReference>
<feature type="binding site" evidence="12">
    <location>
        <begin position="210"/>
        <end position="212"/>
    </location>
    <ligand>
        <name>beta-D-galactose</name>
        <dbReference type="ChEBI" id="CHEBI:27667"/>
    </ligand>
</feature>
<feature type="active site" description="Proton acceptor" evidence="10">
    <location>
        <position position="345"/>
    </location>
</feature>
<dbReference type="PANTHER" id="PTHR10091:SF0">
    <property type="entry name" value="GALACTOSE MUTAROTASE"/>
    <property type="match status" value="1"/>
</dbReference>
<protein>
    <recommendedName>
        <fullName evidence="9">Aldose 1-epimerase</fullName>
        <ecNumber evidence="9">5.1.3.3</ecNumber>
    </recommendedName>
</protein>
<proteinExistence type="inferred from homology"/>
<feature type="active site" description="Proton donor" evidence="10">
    <location>
        <position position="210"/>
    </location>
</feature>
<feature type="binding site" evidence="12">
    <location>
        <begin position="109"/>
        <end position="110"/>
    </location>
    <ligand>
        <name>beta-D-galactose</name>
        <dbReference type="ChEBI" id="CHEBI:27667"/>
    </ligand>
</feature>
<evidence type="ECO:0000256" key="3">
    <source>
        <dbReference type="ARBA" id="ARBA00006206"/>
    </source>
</evidence>
<dbReference type="PIRSF" id="PIRSF005096">
    <property type="entry name" value="GALM"/>
    <property type="match status" value="1"/>
</dbReference>
<dbReference type="GO" id="GO:0006006">
    <property type="term" value="P:glucose metabolic process"/>
    <property type="evidence" value="ECO:0007669"/>
    <property type="project" value="TreeGrafter"/>
</dbReference>
<feature type="binding site" evidence="11">
    <location>
        <position position="280"/>
    </location>
    <ligand>
        <name>beta-D-galactose</name>
        <dbReference type="ChEBI" id="CHEBI:27667"/>
    </ligand>
</feature>
<dbReference type="EC" id="5.1.3.3" evidence="9"/>
<comment type="subcellular location">
    <subcellularLocation>
        <location evidence="1">Cytoplasm</location>
    </subcellularLocation>
</comment>
<accession>A0A6M1S031</accession>
<dbReference type="FunFam" id="2.70.98.10:FF:000003">
    <property type="entry name" value="Aldose 1-epimerase"/>
    <property type="match status" value="1"/>
</dbReference>
<dbReference type="RefSeq" id="WP_165108887.1">
    <property type="nucleotide sequence ID" value="NZ_JAAKYA010000087.1"/>
</dbReference>
<dbReference type="Gene3D" id="2.70.98.10">
    <property type="match status" value="1"/>
</dbReference>
<comment type="similarity">
    <text evidence="3 9">Belongs to the aldose epimerase family.</text>
</comment>
<evidence type="ECO:0000256" key="2">
    <source>
        <dbReference type="ARBA" id="ARBA00005028"/>
    </source>
</evidence>
<comment type="catalytic activity">
    <reaction evidence="9">
        <text>alpha-D-glucose = beta-D-glucose</text>
        <dbReference type="Rhea" id="RHEA:10264"/>
        <dbReference type="ChEBI" id="CHEBI:15903"/>
        <dbReference type="ChEBI" id="CHEBI:17925"/>
        <dbReference type="EC" id="5.1.3.3"/>
    </reaction>
</comment>
<dbReference type="UniPathway" id="UPA00242"/>
<evidence type="ECO:0000256" key="11">
    <source>
        <dbReference type="PIRSR" id="PIRSR005096-2"/>
    </source>
</evidence>
<dbReference type="InterPro" id="IPR011013">
    <property type="entry name" value="Gal_mutarotase_sf_dom"/>
</dbReference>
<evidence type="ECO:0000256" key="5">
    <source>
        <dbReference type="ARBA" id="ARBA00022490"/>
    </source>
</evidence>
<dbReference type="GO" id="GO:0004034">
    <property type="term" value="F:aldose 1-epimerase activity"/>
    <property type="evidence" value="ECO:0007669"/>
    <property type="project" value="UniProtKB-EC"/>
</dbReference>
<evidence type="ECO:0000256" key="6">
    <source>
        <dbReference type="ARBA" id="ARBA00022553"/>
    </source>
</evidence>
<keyword evidence="5" id="KW-0963">Cytoplasm</keyword>
<evidence type="ECO:0000256" key="13">
    <source>
        <dbReference type="SAM" id="SignalP"/>
    </source>
</evidence>
<gene>
    <name evidence="14" type="ORF">G4L39_13290</name>
</gene>
<reference evidence="14 15" key="1">
    <citation type="submission" date="2020-02" db="EMBL/GenBank/DDBJ databases">
        <title>Draft genome sequence of Limisphaera ngatamarikiensis NGM72.4T, a thermophilic Verrucomicrobia grouped in subdivision 3.</title>
        <authorList>
            <person name="Carere C.R."/>
            <person name="Steen J."/>
            <person name="Hugenholtz P."/>
            <person name="Stott M.B."/>
        </authorList>
    </citation>
    <scope>NUCLEOTIDE SEQUENCE [LARGE SCALE GENOMIC DNA]</scope>
    <source>
        <strain evidence="14 15">NGM72.4</strain>
    </source>
</reference>
<evidence type="ECO:0000256" key="12">
    <source>
        <dbReference type="PIRSR" id="PIRSR005096-3"/>
    </source>
</evidence>
<comment type="caution">
    <text evidence="14">The sequence shown here is derived from an EMBL/GenBank/DDBJ whole genome shotgun (WGS) entry which is preliminary data.</text>
</comment>
<dbReference type="CDD" id="cd09019">
    <property type="entry name" value="galactose_mutarotase_like"/>
    <property type="match status" value="1"/>
</dbReference>
<dbReference type="GO" id="GO:0033499">
    <property type="term" value="P:galactose catabolic process via UDP-galactose, Leloir pathway"/>
    <property type="evidence" value="ECO:0007669"/>
    <property type="project" value="TreeGrafter"/>
</dbReference>
<dbReference type="Pfam" id="PF01263">
    <property type="entry name" value="Aldose_epim"/>
    <property type="match status" value="1"/>
</dbReference>
<keyword evidence="6" id="KW-0597">Phosphoprotein</keyword>
<evidence type="ECO:0000313" key="15">
    <source>
        <dbReference type="Proteomes" id="UP000477311"/>
    </source>
</evidence>
<evidence type="ECO:0000313" key="14">
    <source>
        <dbReference type="EMBL" id="NGO40362.1"/>
    </source>
</evidence>
<dbReference type="GO" id="GO:0005737">
    <property type="term" value="C:cytoplasm"/>
    <property type="evidence" value="ECO:0007669"/>
    <property type="project" value="UniProtKB-SubCell"/>
</dbReference>
<keyword evidence="15" id="KW-1185">Reference proteome</keyword>
<feature type="chain" id="PRO_5027040344" description="Aldose 1-epimerase" evidence="13">
    <location>
        <begin position="21"/>
        <end position="381"/>
    </location>
</feature>
<dbReference type="PANTHER" id="PTHR10091">
    <property type="entry name" value="ALDOSE-1-EPIMERASE"/>
    <property type="match status" value="1"/>
</dbReference>
<sequence>MKAKVLIVGSALVTSLCFWSGCATGPSARASITRAPFGVTRDGQPVEVFTLRNANGVEARIINYGGTVLSLKVPDRNGQFGDVVLGFDTLAEYEQKSPYFGCLIGRYGNRIAGGRFTLNGVTYQLATNDGPNHLHGGIKGFDKRVWKVERAEVTPQGPQLVLSYLSPDGEEGYPGNLHVTATYTLTKDNGLRLDYRATTDKDTIVNLTQHSYFNLAGHGDILGHVVYLNADRFTPVDATLIPTGELRPVEGTPFDFRKPTAIGARIQQDDEQLRYGRGYDHNWVINKKPGELALHARVVEPTTGRVLEVLSTEPGLQFYSGNFLDGTLKGKYGQVYAHRSGFCMEPQHFPDSPNKPHFPSVVLKPGQEYRNTIIYRFSVQK</sequence>
<dbReference type="GO" id="GO:0030246">
    <property type="term" value="F:carbohydrate binding"/>
    <property type="evidence" value="ECO:0007669"/>
    <property type="project" value="InterPro"/>
</dbReference>
<evidence type="ECO:0000256" key="10">
    <source>
        <dbReference type="PIRSR" id="PIRSR005096-1"/>
    </source>
</evidence>
<evidence type="ECO:0000256" key="1">
    <source>
        <dbReference type="ARBA" id="ARBA00004496"/>
    </source>
</evidence>
<dbReference type="InterPro" id="IPR008183">
    <property type="entry name" value="Aldose_1/G6P_1-epimerase"/>
</dbReference>
<evidence type="ECO:0000256" key="4">
    <source>
        <dbReference type="ARBA" id="ARBA00011245"/>
    </source>
</evidence>
<dbReference type="InterPro" id="IPR014718">
    <property type="entry name" value="GH-type_carb-bd"/>
</dbReference>
<dbReference type="InterPro" id="IPR047215">
    <property type="entry name" value="Galactose_mutarotase-like"/>
</dbReference>
<organism evidence="14 15">
    <name type="scientific">Limisphaera ngatamarikiensis</name>
    <dbReference type="NCBI Taxonomy" id="1324935"/>
    <lineage>
        <taxon>Bacteria</taxon>
        <taxon>Pseudomonadati</taxon>
        <taxon>Verrucomicrobiota</taxon>
        <taxon>Verrucomicrobiia</taxon>
        <taxon>Limisphaerales</taxon>
        <taxon>Limisphaeraceae</taxon>
        <taxon>Limisphaera</taxon>
    </lineage>
</organism>
<name>A0A6M1S031_9BACT</name>
<evidence type="ECO:0000256" key="8">
    <source>
        <dbReference type="ARBA" id="ARBA00023277"/>
    </source>
</evidence>
<comment type="pathway">
    <text evidence="2 9">Carbohydrate metabolism; hexose metabolism.</text>
</comment>
<evidence type="ECO:0000256" key="7">
    <source>
        <dbReference type="ARBA" id="ARBA00023235"/>
    </source>
</evidence>
<dbReference type="Proteomes" id="UP000477311">
    <property type="component" value="Unassembled WGS sequence"/>
</dbReference>
<feature type="signal peptide" evidence="13">
    <location>
        <begin position="1"/>
        <end position="20"/>
    </location>
</feature>
<comment type="subunit">
    <text evidence="4">Monomer.</text>
</comment>
<dbReference type="EMBL" id="JAAKYA010000087">
    <property type="protein sequence ID" value="NGO40362.1"/>
    <property type="molecule type" value="Genomic_DNA"/>
</dbReference>
<keyword evidence="13" id="KW-0732">Signal</keyword>
<evidence type="ECO:0000256" key="9">
    <source>
        <dbReference type="PIRNR" id="PIRNR005096"/>
    </source>
</evidence>
<keyword evidence="7 9" id="KW-0413">Isomerase</keyword>
<dbReference type="NCBIfam" id="NF008277">
    <property type="entry name" value="PRK11055.1"/>
    <property type="match status" value="1"/>
</dbReference>
<dbReference type="AlphaFoldDB" id="A0A6M1S031"/>
<dbReference type="SUPFAM" id="SSF74650">
    <property type="entry name" value="Galactose mutarotase-like"/>
    <property type="match status" value="1"/>
</dbReference>